<keyword evidence="5" id="KW-1185">Reference proteome</keyword>
<sequence>MGNNTINTARTKALISLLDDPDTKIYDTVRAEFFNADFNVITELQTAFDTSDDELKTERIVEILDRIKCKKLQADIENWSAIENPDLMEGMLHIASYGYPNFDLEAITSLIDEITNVVTAKIEGKAPEETAKVLNEVILKDFKFRGNFREYSALKNSFINKMVETRATNPIGLSIIYLLVAKSVGIPLVGINSPGHFILGYLTERDSGEEKSMNETPVKNSSHTEDVDGVPFDHKKTQRSCKLINIRMK</sequence>
<gene>
    <name evidence="4" type="ORF">MKP09_13870</name>
</gene>
<name>A0ABS9SKK4_9BACT</name>
<feature type="compositionally biased region" description="Basic and acidic residues" evidence="2">
    <location>
        <begin position="222"/>
        <end position="231"/>
    </location>
</feature>
<feature type="region of interest" description="Disordered" evidence="2">
    <location>
        <begin position="208"/>
        <end position="231"/>
    </location>
</feature>
<dbReference type="EMBL" id="JAKWBL010000002">
    <property type="protein sequence ID" value="MCH5598917.1"/>
    <property type="molecule type" value="Genomic_DNA"/>
</dbReference>
<reference evidence="4 5" key="1">
    <citation type="submission" date="2022-02" db="EMBL/GenBank/DDBJ databases">
        <authorList>
            <person name="Min J."/>
        </authorList>
    </citation>
    <scope>NUCLEOTIDE SEQUENCE [LARGE SCALE GENOMIC DNA]</scope>
    <source>
        <strain evidence="4 5">GR10-1</strain>
    </source>
</reference>
<feature type="domain" description="Protein SirB1 N-terminal" evidence="3">
    <location>
        <begin position="107"/>
        <end position="202"/>
    </location>
</feature>
<evidence type="ECO:0000256" key="2">
    <source>
        <dbReference type="SAM" id="MobiDB-lite"/>
    </source>
</evidence>
<organism evidence="4 5">
    <name type="scientific">Niabella ginsengisoli</name>
    <dbReference type="NCBI Taxonomy" id="522298"/>
    <lineage>
        <taxon>Bacteria</taxon>
        <taxon>Pseudomonadati</taxon>
        <taxon>Bacteroidota</taxon>
        <taxon>Chitinophagia</taxon>
        <taxon>Chitinophagales</taxon>
        <taxon>Chitinophagaceae</taxon>
        <taxon>Niabella</taxon>
    </lineage>
</organism>
<dbReference type="InterPro" id="IPR032698">
    <property type="entry name" value="SirB1_N"/>
</dbReference>
<comment type="caution">
    <text evidence="4">The sequence shown here is derived from an EMBL/GenBank/DDBJ whole genome shotgun (WGS) entry which is preliminary data.</text>
</comment>
<dbReference type="RefSeq" id="WP_240830583.1">
    <property type="nucleotide sequence ID" value="NZ_JAKWBL010000002.1"/>
</dbReference>
<comment type="similarity">
    <text evidence="1">Belongs to the UPF0162 family.</text>
</comment>
<accession>A0ABS9SKK4</accession>
<dbReference type="Proteomes" id="UP001202248">
    <property type="component" value="Unassembled WGS sequence"/>
</dbReference>
<dbReference type="PANTHER" id="PTHR31350:SF21">
    <property type="entry name" value="F-BOX ONLY PROTEIN 21"/>
    <property type="match status" value="1"/>
</dbReference>
<evidence type="ECO:0000313" key="4">
    <source>
        <dbReference type="EMBL" id="MCH5598917.1"/>
    </source>
</evidence>
<evidence type="ECO:0000259" key="3">
    <source>
        <dbReference type="Pfam" id="PF13369"/>
    </source>
</evidence>
<proteinExistence type="inferred from homology"/>
<evidence type="ECO:0000256" key="1">
    <source>
        <dbReference type="ARBA" id="ARBA00007100"/>
    </source>
</evidence>
<evidence type="ECO:0000313" key="5">
    <source>
        <dbReference type="Proteomes" id="UP001202248"/>
    </source>
</evidence>
<protein>
    <submittedName>
        <fullName evidence="4">Transglutaminase-like domain-containing protein</fullName>
    </submittedName>
</protein>
<dbReference type="Pfam" id="PF13369">
    <property type="entry name" value="Transglut_core2"/>
    <property type="match status" value="1"/>
</dbReference>
<dbReference type="PANTHER" id="PTHR31350">
    <property type="entry name" value="SI:DKEY-261L7.2"/>
    <property type="match status" value="1"/>
</dbReference>